<dbReference type="OrthoDB" id="8058536at2759"/>
<accession>A0A8K0JV57</accession>
<organism evidence="1 2">
    <name type="scientific">Ladona fulva</name>
    <name type="common">Scarce chaser dragonfly</name>
    <name type="synonym">Libellula fulva</name>
    <dbReference type="NCBI Taxonomy" id="123851"/>
    <lineage>
        <taxon>Eukaryota</taxon>
        <taxon>Metazoa</taxon>
        <taxon>Ecdysozoa</taxon>
        <taxon>Arthropoda</taxon>
        <taxon>Hexapoda</taxon>
        <taxon>Insecta</taxon>
        <taxon>Pterygota</taxon>
        <taxon>Palaeoptera</taxon>
        <taxon>Odonata</taxon>
        <taxon>Epiprocta</taxon>
        <taxon>Anisoptera</taxon>
        <taxon>Libelluloidea</taxon>
        <taxon>Libellulidae</taxon>
        <taxon>Ladona</taxon>
    </lineage>
</organism>
<dbReference type="EMBL" id="KZ308156">
    <property type="protein sequence ID" value="KAG8223246.1"/>
    <property type="molecule type" value="Genomic_DNA"/>
</dbReference>
<gene>
    <name evidence="1" type="ORF">J437_LFUL019037</name>
</gene>
<sequence>MMEATPIALPIPSAPNKGICTERHQQVHPSVEEFAPGKDQHRSPTECVARGQPTSKQMEWLITLGTMEGEDALEVLVREITTEATALTRSKLKTWERDRETNSSCLQFLYKINKGAAFRKVISSSSSRCDIPADPIISHFRRQPPSQTECPAPSVIPQMSFRKLPGENELLLRKISPTEVRSRLQRCKNTAPRSDGATYQDFRRLDPDGRVLAGIFKLCLQRGRVLKLWKSSRTVLIHKGGEAGDPSSWRPLALGAAMGKIFSGIIADRVLHWASKSGRLSLPSQKGFMPQTEGCFEHNFLLQAALDDARRNRREIAVA</sequence>
<reference evidence="1" key="1">
    <citation type="submission" date="2013-04" db="EMBL/GenBank/DDBJ databases">
        <authorList>
            <person name="Qu J."/>
            <person name="Murali S.C."/>
            <person name="Bandaranaike D."/>
            <person name="Bellair M."/>
            <person name="Blankenburg K."/>
            <person name="Chao H."/>
            <person name="Dinh H."/>
            <person name="Doddapaneni H."/>
            <person name="Downs B."/>
            <person name="Dugan-Rocha S."/>
            <person name="Elkadiri S."/>
            <person name="Gnanaolivu R.D."/>
            <person name="Hernandez B."/>
            <person name="Javaid M."/>
            <person name="Jayaseelan J.C."/>
            <person name="Lee S."/>
            <person name="Li M."/>
            <person name="Ming W."/>
            <person name="Munidasa M."/>
            <person name="Muniz J."/>
            <person name="Nguyen L."/>
            <person name="Ongeri F."/>
            <person name="Osuji N."/>
            <person name="Pu L.-L."/>
            <person name="Puazo M."/>
            <person name="Qu C."/>
            <person name="Quiroz J."/>
            <person name="Raj R."/>
            <person name="Weissenberger G."/>
            <person name="Xin Y."/>
            <person name="Zou X."/>
            <person name="Han Y."/>
            <person name="Richards S."/>
            <person name="Worley K."/>
            <person name="Muzny D."/>
            <person name="Gibbs R."/>
        </authorList>
    </citation>
    <scope>NUCLEOTIDE SEQUENCE</scope>
    <source>
        <strain evidence="1">Sampled in the wild</strain>
    </source>
</reference>
<dbReference type="PANTHER" id="PTHR19446">
    <property type="entry name" value="REVERSE TRANSCRIPTASES"/>
    <property type="match status" value="1"/>
</dbReference>
<evidence type="ECO:0008006" key="3">
    <source>
        <dbReference type="Google" id="ProtNLM"/>
    </source>
</evidence>
<dbReference type="AlphaFoldDB" id="A0A8K0JV57"/>
<protein>
    <recommendedName>
        <fullName evidence="3">Reverse transcriptase</fullName>
    </recommendedName>
</protein>
<evidence type="ECO:0000313" key="1">
    <source>
        <dbReference type="EMBL" id="KAG8223246.1"/>
    </source>
</evidence>
<comment type="caution">
    <text evidence="1">The sequence shown here is derived from an EMBL/GenBank/DDBJ whole genome shotgun (WGS) entry which is preliminary data.</text>
</comment>
<evidence type="ECO:0000313" key="2">
    <source>
        <dbReference type="Proteomes" id="UP000792457"/>
    </source>
</evidence>
<dbReference type="Proteomes" id="UP000792457">
    <property type="component" value="Unassembled WGS sequence"/>
</dbReference>
<keyword evidence="2" id="KW-1185">Reference proteome</keyword>
<proteinExistence type="predicted"/>
<name>A0A8K0JV57_LADFU</name>
<reference evidence="1" key="2">
    <citation type="submission" date="2017-10" db="EMBL/GenBank/DDBJ databases">
        <title>Ladona fulva Genome sequencing and assembly.</title>
        <authorList>
            <person name="Murali S."/>
            <person name="Richards S."/>
            <person name="Bandaranaike D."/>
            <person name="Bellair M."/>
            <person name="Blankenburg K."/>
            <person name="Chao H."/>
            <person name="Dinh H."/>
            <person name="Doddapaneni H."/>
            <person name="Dugan-Rocha S."/>
            <person name="Elkadiri S."/>
            <person name="Gnanaolivu R."/>
            <person name="Hernandez B."/>
            <person name="Skinner E."/>
            <person name="Javaid M."/>
            <person name="Lee S."/>
            <person name="Li M."/>
            <person name="Ming W."/>
            <person name="Munidasa M."/>
            <person name="Muniz J."/>
            <person name="Nguyen L."/>
            <person name="Hughes D."/>
            <person name="Osuji N."/>
            <person name="Pu L.-L."/>
            <person name="Puazo M."/>
            <person name="Qu C."/>
            <person name="Quiroz J."/>
            <person name="Raj R."/>
            <person name="Weissenberger G."/>
            <person name="Xin Y."/>
            <person name="Zou X."/>
            <person name="Han Y."/>
            <person name="Worley K."/>
            <person name="Muzny D."/>
            <person name="Gibbs R."/>
        </authorList>
    </citation>
    <scope>NUCLEOTIDE SEQUENCE</scope>
    <source>
        <strain evidence="1">Sampled in the wild</strain>
    </source>
</reference>